<dbReference type="GO" id="GO:0006508">
    <property type="term" value="P:proteolysis"/>
    <property type="evidence" value="ECO:0007669"/>
    <property type="project" value="UniProtKB-KW"/>
</dbReference>
<keyword evidence="3" id="KW-0378">Hydrolase</keyword>
<reference evidence="5 6" key="1">
    <citation type="submission" date="2019-12" db="EMBL/GenBank/DDBJ databases">
        <title>Comparative genomics gives insights into the taxonomy of the Azoarcus-Aromatoleum group and reveals separate origins of nif in the plant-associated Azoarcus and non-plant-associated Aromatoleum sub-groups.</title>
        <authorList>
            <person name="Lafos M."/>
            <person name="Maluk M."/>
            <person name="Batista M."/>
            <person name="Junghare M."/>
            <person name="Carmona M."/>
            <person name="Faoro H."/>
            <person name="Cruz L.M."/>
            <person name="Battistoni F."/>
            <person name="De Souza E."/>
            <person name="Pedrosa F."/>
            <person name="Chen W.-M."/>
            <person name="Poole P.S."/>
            <person name="Dixon R.A."/>
            <person name="James E.K."/>
        </authorList>
    </citation>
    <scope>NUCLEOTIDE SEQUENCE [LARGE SCALE GENOMIC DNA]</scope>
    <source>
        <strain evidence="5 6">T</strain>
    </source>
</reference>
<proteinExistence type="predicted"/>
<keyword evidence="1" id="KW-1188">Viral release from host cell</keyword>
<evidence type="ECO:0000256" key="2">
    <source>
        <dbReference type="ARBA" id="ARBA00022670"/>
    </source>
</evidence>
<dbReference type="SUPFAM" id="SSF50789">
    <property type="entry name" value="Herpes virus serine proteinase, assemblin"/>
    <property type="match status" value="1"/>
</dbReference>
<name>A0ABX1NGH2_9RHOO</name>
<dbReference type="InterPro" id="IPR054613">
    <property type="entry name" value="Peptidase_S78_dom"/>
</dbReference>
<evidence type="ECO:0000313" key="6">
    <source>
        <dbReference type="Proteomes" id="UP000634522"/>
    </source>
</evidence>
<comment type="caution">
    <text evidence="5">The sequence shown here is derived from an EMBL/GenBank/DDBJ whole genome shotgun (WGS) entry which is preliminary data.</text>
</comment>
<evidence type="ECO:0000256" key="3">
    <source>
        <dbReference type="ARBA" id="ARBA00022801"/>
    </source>
</evidence>
<dbReference type="EMBL" id="WTVS01000026">
    <property type="protein sequence ID" value="NMF98394.1"/>
    <property type="molecule type" value="Genomic_DNA"/>
</dbReference>
<protein>
    <submittedName>
        <fullName evidence="5">HK97 family phage prohead protease</fullName>
    </submittedName>
</protein>
<evidence type="ECO:0000256" key="1">
    <source>
        <dbReference type="ARBA" id="ARBA00022612"/>
    </source>
</evidence>
<evidence type="ECO:0000259" key="4">
    <source>
        <dbReference type="Pfam" id="PF04586"/>
    </source>
</evidence>
<gene>
    <name evidence="5" type="ORF">GPA27_13465</name>
</gene>
<accession>A0ABX1NGH2</accession>
<keyword evidence="2 5" id="KW-0645">Protease</keyword>
<feature type="domain" description="Prohead serine protease" evidence="4">
    <location>
        <begin position="12"/>
        <end position="161"/>
    </location>
</feature>
<dbReference type="InterPro" id="IPR006433">
    <property type="entry name" value="Prohead_protease"/>
</dbReference>
<organism evidence="5 6">
    <name type="scientific">Aromatoleum toluolicum</name>
    <dbReference type="NCBI Taxonomy" id="90060"/>
    <lineage>
        <taxon>Bacteria</taxon>
        <taxon>Pseudomonadati</taxon>
        <taxon>Pseudomonadota</taxon>
        <taxon>Betaproteobacteria</taxon>
        <taxon>Rhodocyclales</taxon>
        <taxon>Rhodocyclaceae</taxon>
        <taxon>Aromatoleum</taxon>
    </lineage>
</organism>
<dbReference type="GO" id="GO:0008233">
    <property type="term" value="F:peptidase activity"/>
    <property type="evidence" value="ECO:0007669"/>
    <property type="project" value="UniProtKB-KW"/>
</dbReference>
<dbReference type="RefSeq" id="WP_169141146.1">
    <property type="nucleotide sequence ID" value="NZ_WTVS01000026.1"/>
</dbReference>
<sequence>MTTKTIDFAYDLKATGDTGTFEGYGSVFSIEDRGGDIVAPGAFTETLAASKSSGRLPALLWQHRQTEPIGVYTSMDEDSVGLRVKGQLALKTARGAEAYELMKMGALSGLSIGYRVRDDSWDRVTGVRTIKKADLIELSLVTFPMNDASRVSSVKGQIETLEDLKSAEQYLRDAGLSRTEAKAFIARVKGLGQSDSDGGDMQQIVEALRRRGAALA</sequence>
<dbReference type="Pfam" id="PF04586">
    <property type="entry name" value="Peptidase_S78"/>
    <property type="match status" value="1"/>
</dbReference>
<keyword evidence="6" id="KW-1185">Reference proteome</keyword>
<dbReference type="NCBIfam" id="TIGR01543">
    <property type="entry name" value="proheadase_HK97"/>
    <property type="match status" value="1"/>
</dbReference>
<dbReference type="Proteomes" id="UP000634522">
    <property type="component" value="Unassembled WGS sequence"/>
</dbReference>
<evidence type="ECO:0000313" key="5">
    <source>
        <dbReference type="EMBL" id="NMF98394.1"/>
    </source>
</evidence>